<name>A0A7I9VLR8_9BACT</name>
<dbReference type="InterPro" id="IPR036280">
    <property type="entry name" value="Multihaem_cyt_sf"/>
</dbReference>
<organism evidence="1 2">
    <name type="scientific">Anaeromyxobacter diazotrophicus</name>
    <dbReference type="NCBI Taxonomy" id="2590199"/>
    <lineage>
        <taxon>Bacteria</taxon>
        <taxon>Pseudomonadati</taxon>
        <taxon>Myxococcota</taxon>
        <taxon>Myxococcia</taxon>
        <taxon>Myxococcales</taxon>
        <taxon>Cystobacterineae</taxon>
        <taxon>Anaeromyxobacteraceae</taxon>
        <taxon>Anaeromyxobacter</taxon>
    </lineage>
</organism>
<dbReference type="SUPFAM" id="SSF48695">
    <property type="entry name" value="Multiheme cytochromes"/>
    <property type="match status" value="1"/>
</dbReference>
<comment type="caution">
    <text evidence="1">The sequence shown here is derived from an EMBL/GenBank/DDBJ whole genome shotgun (WGS) entry which is preliminary data.</text>
</comment>
<accession>A0A7I9VLR8</accession>
<evidence type="ECO:0008006" key="3">
    <source>
        <dbReference type="Google" id="ProtNLM"/>
    </source>
</evidence>
<reference evidence="2" key="1">
    <citation type="journal article" date="2020" name="Appl. Environ. Microbiol.">
        <title>Diazotrophic Anaeromyxobacter Isolates from Soils.</title>
        <authorList>
            <person name="Masuda Y."/>
            <person name="Yamanaka H."/>
            <person name="Xu Z.X."/>
            <person name="Shiratori Y."/>
            <person name="Aono T."/>
            <person name="Amachi S."/>
            <person name="Senoo K."/>
            <person name="Itoh H."/>
        </authorList>
    </citation>
    <scope>NUCLEOTIDE SEQUENCE [LARGE SCALE GENOMIC DNA]</scope>
    <source>
        <strain evidence="2">R267</strain>
    </source>
</reference>
<proteinExistence type="predicted"/>
<dbReference type="Proteomes" id="UP000503640">
    <property type="component" value="Unassembled WGS sequence"/>
</dbReference>
<gene>
    <name evidence="1" type="ORF">AMYX_18110</name>
</gene>
<sequence>MSLAQAARTTSNSLSLAGTQDRRALTQYQADLARLIAEEDARSRGAAPKAAPEATPAATGVAGCKLFDADAYRSTAQDCTACHALHSTHPVDFDYAAGTARSRGELRSAAEVVRRGVFLPDGQVRCVSCHDARSRWAHRLAIPPGAGVRPSVNVADPSTYERRVASTDGRGLSDGTSVSPTPLCKVCHTLGD</sequence>
<evidence type="ECO:0000313" key="2">
    <source>
        <dbReference type="Proteomes" id="UP000503640"/>
    </source>
</evidence>
<evidence type="ECO:0000313" key="1">
    <source>
        <dbReference type="EMBL" id="GEJ57070.1"/>
    </source>
</evidence>
<keyword evidence="2" id="KW-1185">Reference proteome</keyword>
<dbReference type="EMBL" id="BJTG01000004">
    <property type="protein sequence ID" value="GEJ57070.1"/>
    <property type="molecule type" value="Genomic_DNA"/>
</dbReference>
<dbReference type="AlphaFoldDB" id="A0A7I9VLR8"/>
<protein>
    <recommendedName>
        <fullName evidence="3">Doubled CXXCH motif domain-containing protein</fullName>
    </recommendedName>
</protein>